<reference evidence="1" key="1">
    <citation type="submission" date="2014-09" db="EMBL/GenBank/DDBJ databases">
        <authorList>
            <person name="Magalhaes I.L.F."/>
            <person name="Oliveira U."/>
            <person name="Santos F.R."/>
            <person name="Vidigal T.H.D.A."/>
            <person name="Brescovit A.D."/>
            <person name="Santos A.J."/>
        </authorList>
    </citation>
    <scope>NUCLEOTIDE SEQUENCE</scope>
    <source>
        <tissue evidence="1">Shoot tissue taken approximately 20 cm above the soil surface</tissue>
    </source>
</reference>
<protein>
    <submittedName>
        <fullName evidence="1">Uncharacterized protein</fullName>
    </submittedName>
</protein>
<dbReference type="EMBL" id="GBRH01241944">
    <property type="protein sequence ID" value="JAD55951.1"/>
    <property type="molecule type" value="Transcribed_RNA"/>
</dbReference>
<evidence type="ECO:0000313" key="1">
    <source>
        <dbReference type="EMBL" id="JAD55951.1"/>
    </source>
</evidence>
<dbReference type="AlphaFoldDB" id="A0A0A9AXU8"/>
<sequence length="41" mass="4772">MEDNKLFYNLQPLQDHQLQGSILFQETPSPSKTLNLQDINL</sequence>
<organism evidence="1">
    <name type="scientific">Arundo donax</name>
    <name type="common">Giant reed</name>
    <name type="synonym">Donax arundinaceus</name>
    <dbReference type="NCBI Taxonomy" id="35708"/>
    <lineage>
        <taxon>Eukaryota</taxon>
        <taxon>Viridiplantae</taxon>
        <taxon>Streptophyta</taxon>
        <taxon>Embryophyta</taxon>
        <taxon>Tracheophyta</taxon>
        <taxon>Spermatophyta</taxon>
        <taxon>Magnoliopsida</taxon>
        <taxon>Liliopsida</taxon>
        <taxon>Poales</taxon>
        <taxon>Poaceae</taxon>
        <taxon>PACMAD clade</taxon>
        <taxon>Arundinoideae</taxon>
        <taxon>Arundineae</taxon>
        <taxon>Arundo</taxon>
    </lineage>
</organism>
<accession>A0A0A9AXU8</accession>
<name>A0A0A9AXU8_ARUDO</name>
<reference evidence="1" key="2">
    <citation type="journal article" date="2015" name="Data Brief">
        <title>Shoot transcriptome of the giant reed, Arundo donax.</title>
        <authorList>
            <person name="Barrero R.A."/>
            <person name="Guerrero F.D."/>
            <person name="Moolhuijzen P."/>
            <person name="Goolsby J.A."/>
            <person name="Tidwell J."/>
            <person name="Bellgard S.E."/>
            <person name="Bellgard M.I."/>
        </authorList>
    </citation>
    <scope>NUCLEOTIDE SEQUENCE</scope>
    <source>
        <tissue evidence="1">Shoot tissue taken approximately 20 cm above the soil surface</tissue>
    </source>
</reference>
<proteinExistence type="predicted"/>